<dbReference type="KEGG" id="mmai:sS8_3058"/>
<dbReference type="PANTHER" id="PTHR33393">
    <property type="entry name" value="POLYGLUTAMINE SYNTHESIS ACCESSORY PROTEIN RV0574C-RELATED"/>
    <property type="match status" value="1"/>
</dbReference>
<evidence type="ECO:0000256" key="1">
    <source>
        <dbReference type="ARBA" id="ARBA00005662"/>
    </source>
</evidence>
<dbReference type="Pfam" id="PF09587">
    <property type="entry name" value="PGA_cap"/>
    <property type="match status" value="1"/>
</dbReference>
<dbReference type="CDD" id="cd07381">
    <property type="entry name" value="MPP_CapA"/>
    <property type="match status" value="1"/>
</dbReference>
<keyword evidence="4" id="KW-1185">Reference proteome</keyword>
<evidence type="ECO:0000259" key="2">
    <source>
        <dbReference type="SMART" id="SM00854"/>
    </source>
</evidence>
<dbReference type="AlphaFoldDB" id="A0A250KVJ0"/>
<dbReference type="InterPro" id="IPR052169">
    <property type="entry name" value="CW_Biosynth-Accessory"/>
</dbReference>
<dbReference type="SMART" id="SM00854">
    <property type="entry name" value="PGA_cap"/>
    <property type="match status" value="1"/>
</dbReference>
<dbReference type="PANTHER" id="PTHR33393:SF11">
    <property type="entry name" value="POLYGLUTAMINE SYNTHESIS ACCESSORY PROTEIN RV0574C-RELATED"/>
    <property type="match status" value="1"/>
</dbReference>
<sequence>MNPSRRKLLQCFGSAGLGLLAAGAPFRQIHDKEVSPMEQAPRRITLFLCGDVMTGRGIDQILPKPSAPHLYEPYVRNAKIYIKLAERLNGPIAQPADFSYIWGEALAELDRTGPDVRIVNLETAITTSDDYWPDKGINYRMHPANSPCLTAARIDCCVLANNHVIDWGYKGLAETLEVLQQASLKTAGAGRNSREAEAPAVMNLAGKGRVLVFGFGCDSSGIPTEWAAADDKPGVNRLPDLSSETCHRLRNRLRRIKQARDIVVASIHWGGNWGYAIPDQQRRFAHALIDEAGVDIVHGHSSHHPKAAEVYRGKLILYGCGDFINDYEGIEGYESYRGDLVLMYFATMNPADGTLSGLEMIPLHMRRFRLDRPSEKDFRWMRERLERESGKFGGAVEALDDRRLVLRWR</sequence>
<dbReference type="Proteomes" id="UP000266313">
    <property type="component" value="Chromosome"/>
</dbReference>
<organism evidence="3 4">
    <name type="scientific">Methylocaldum marinum</name>
    <dbReference type="NCBI Taxonomy" id="1432792"/>
    <lineage>
        <taxon>Bacteria</taxon>
        <taxon>Pseudomonadati</taxon>
        <taxon>Pseudomonadota</taxon>
        <taxon>Gammaproteobacteria</taxon>
        <taxon>Methylococcales</taxon>
        <taxon>Methylococcaceae</taxon>
        <taxon>Methylocaldum</taxon>
    </lineage>
</organism>
<accession>A0A250KVJ0</accession>
<dbReference type="SUPFAM" id="SSF56300">
    <property type="entry name" value="Metallo-dependent phosphatases"/>
    <property type="match status" value="1"/>
</dbReference>
<evidence type="ECO:0000313" key="4">
    <source>
        <dbReference type="Proteomes" id="UP000266313"/>
    </source>
</evidence>
<dbReference type="InterPro" id="IPR019079">
    <property type="entry name" value="Capsule_synth_CapA"/>
</dbReference>
<dbReference type="RefSeq" id="WP_197716531.1">
    <property type="nucleotide sequence ID" value="NZ_AP017928.1"/>
</dbReference>
<gene>
    <name evidence="3" type="ORF">sS8_3058</name>
</gene>
<dbReference type="EMBL" id="AP017928">
    <property type="protein sequence ID" value="BBA35001.1"/>
    <property type="molecule type" value="Genomic_DNA"/>
</dbReference>
<dbReference type="InterPro" id="IPR029052">
    <property type="entry name" value="Metallo-depent_PP-like"/>
</dbReference>
<reference evidence="3 4" key="1">
    <citation type="submission" date="2016-12" db="EMBL/GenBank/DDBJ databases">
        <title>Genome sequencing of Methylocaldum marinum.</title>
        <authorList>
            <person name="Takeuchi M."/>
            <person name="Kamagata Y."/>
            <person name="Hiraoka S."/>
            <person name="Oshima K."/>
            <person name="Hattori M."/>
            <person name="Iwasaki W."/>
        </authorList>
    </citation>
    <scope>NUCLEOTIDE SEQUENCE [LARGE SCALE GENOMIC DNA]</scope>
    <source>
        <strain evidence="3 4">S8</strain>
    </source>
</reference>
<name>A0A250KVJ0_9GAMM</name>
<feature type="domain" description="Capsule synthesis protein CapA" evidence="2">
    <location>
        <begin position="45"/>
        <end position="327"/>
    </location>
</feature>
<dbReference type="Gene3D" id="3.60.21.10">
    <property type="match status" value="1"/>
</dbReference>
<proteinExistence type="inferred from homology"/>
<comment type="similarity">
    <text evidence="1">Belongs to the CapA family.</text>
</comment>
<evidence type="ECO:0000313" key="3">
    <source>
        <dbReference type="EMBL" id="BBA35001.1"/>
    </source>
</evidence>
<protein>
    <submittedName>
        <fullName evidence="3">Capsule synthesis protein, capA</fullName>
    </submittedName>
</protein>